<proteinExistence type="predicted"/>
<feature type="domain" description="DUF7869" evidence="2">
    <location>
        <begin position="153"/>
        <end position="308"/>
    </location>
</feature>
<protein>
    <recommendedName>
        <fullName evidence="2">DUF7869 domain-containing protein</fullName>
    </recommendedName>
</protein>
<dbReference type="InterPro" id="IPR057191">
    <property type="entry name" value="DUF7869"/>
</dbReference>
<dbReference type="EMBL" id="CAXAMN010017236">
    <property type="protein sequence ID" value="CAK9050099.1"/>
    <property type="molecule type" value="Genomic_DNA"/>
</dbReference>
<feature type="compositionally biased region" description="Basic residues" evidence="1">
    <location>
        <begin position="751"/>
        <end position="760"/>
    </location>
</feature>
<accession>A0ABP0MF28</accession>
<sequence>MQPAVPDLAALIASGEWSDDQREWFERVREACRNIVTHVGWNDETGAFVSLWILLTKVNIMMATEHLSGEDIGPEGMGRMPRPALGLQALSTMPVSRQDYLKEDVEAGKALCDMLIAHVNAVWLSHQAPLATRFLGECVDGFALAKLQLRPALHLTGVIAFGLAEFYVILNPDTKKDANMNITCIGKALDLCRALVESWGADYSLPRHCLIAADNTPRETKNQIFATFASTLVARHHFESVEVQYMMTGHTKNELDQRFSTIATVLSKASVLETPSDFAAWIRNNVRPLHGKELHVIVLEETWDFQQMHQAPQLMMPHCLVRNIDMKEKLFPAARRDFSEEQLDQIRKTARVVNTEPWRLFEAQHWLEAPCDDNVAKVVKKPPALEMVLEMGTCADPGTLPDFSDLLIPEDPVPRVVRVAAKAGAKKRPASNAGHMPWKELLLRLQALWKGRLLFVLRQLLRSLKIPLHPKPASSLRRQMDANDQKVADMVKKGDFPLPLDPAKLEEREEDDQGQTYDQMLQLLDLDFEDLHRVLQGEKQGIRSASQCKIGSRKGWLAGALEQHGWRKTDKGWRWCWAWQSTEYRRDPSLAGGSHTSLIIFSSAARSMATEDKREYAAAMTLKIMAHRQAWAAALKELAEVKEEQPEDESGPGPVCVSSTAHDHEVEATEMDKKTFEVGSFSMEQPSAVEKEDVAPALKKEDMAKSEAPTEDLPSTSGLKDDQLPPSRSRPVDSENPGPPSCGDDKPQAQPKRKRGRRGGRNADWYAAAYALRNVWGRSEDLRCDFMAAADGDAAIPVEDAPEAEKGFSAQWLDKFAERLDKHPAGPCAFLQEELQTEAEFADFMDWLWIEFAERPDILYQHGKDLQGVTEDMLAQTPPTAFHISAFAFDDRSSMKPGPGKELALALAEHYLKDGFTTSGEPILAQHQVAEPMKQLPAPWEKPSTGEILQPFSVAFIKGRARITSLMGLLYRMFDGGAKKISEQNRVLWESVCVIWVQHLSQHTKEDEVLTNLKLSLRGSLRKACNVIQIAHMVRRLLKEGGADYAGFVRKWNQQTVQSQQIKGRKDVLDSILTHVGLMGWTDSCWSEENLASKRLFPGHAFSSRSRKWSARLKVTDESLRTMVQRVQWMAESWRSDLGKRPAYDVAFMESMAEKAAALCSLAREFCKEHPVSYDLVQEKVLKMWAEGDERIDMELYAGLLEKSDQFEPGLHMPCFKALLDDAIFKAPVTSDQEKNLRDQLKRDEFDSLIKKLEYDTKVFEIWQSKCAGATVARNHARQEHLINQHRKVHEAAENYLDGCVRLITWEGCRSADALIPQILQYRLDAMKKLKTAVTATDIPTVTFMNWTAPCLLSNTRQADHAAVLSWAMHDNPSSCALIFSPVFSNHKGRTFLEENAALQLLSRGGHNLDHQFSVLYQERCDARDGRPLLYPARFAFPGHVVDLNKSSPFFQSALRRNARTEACKQVPSKDLKDIEDVADDAIPQQTGAGYVSGAAKYSQGQLGGNTSLFYLAVSEKVKDLEWMRLTLLDDLVEKSKTGQLSIPGMQPYQSEVSQDLLEALPTLPVMNLLVTSGEGEFKKLQLPHNLVKKWRTDDDYGDEFGKWLDSFVEKYSVTEEDAPMPSPRSDPTKSEPGGTTPAAEPSPKKQKVEEVAPEHIIKNDAIQDTLLFDVKISGKDSMSFQIRSGKKLYLVNLTGQELAMKANSALVGFGRGQFKLFKEGEAVAEKAVRFDVSKENCLVCLNGQVMTISDAVHQQRAKNPEAQVSYHKTVWEAEKNHYTFQLDKLVAFVPADKKSVSPKKPEKNDDDKEAALAASNTLQPRGLQPSMRACIAAVWCGGFVGRSKAFNPSSQWST</sequence>
<dbReference type="PANTHER" id="PTHR33153">
    <property type="entry name" value="MYND-TYPE DOMAIN-CONTAINING PROTEIN"/>
    <property type="match status" value="1"/>
</dbReference>
<organism evidence="3 4">
    <name type="scientific">Durusdinium trenchii</name>
    <dbReference type="NCBI Taxonomy" id="1381693"/>
    <lineage>
        <taxon>Eukaryota</taxon>
        <taxon>Sar</taxon>
        <taxon>Alveolata</taxon>
        <taxon>Dinophyceae</taxon>
        <taxon>Suessiales</taxon>
        <taxon>Symbiodiniaceae</taxon>
        <taxon>Durusdinium</taxon>
    </lineage>
</organism>
<comment type="caution">
    <text evidence="3">The sequence shown here is derived from an EMBL/GenBank/DDBJ whole genome shotgun (WGS) entry which is preliminary data.</text>
</comment>
<dbReference type="PANTHER" id="PTHR33153:SF3">
    <property type="entry name" value="TRAFFICKING PROTEIN PARTICLE COMPLEX SUBUNIT 11 DOMAIN-CONTAINING PROTEIN"/>
    <property type="match status" value="1"/>
</dbReference>
<feature type="region of interest" description="Disordered" evidence="1">
    <location>
        <begin position="1615"/>
        <end position="1651"/>
    </location>
</feature>
<evidence type="ECO:0000313" key="3">
    <source>
        <dbReference type="EMBL" id="CAK9050099.1"/>
    </source>
</evidence>
<evidence type="ECO:0000313" key="4">
    <source>
        <dbReference type="Proteomes" id="UP001642484"/>
    </source>
</evidence>
<keyword evidence="4" id="KW-1185">Reference proteome</keyword>
<feature type="compositionally biased region" description="Basic and acidic residues" evidence="1">
    <location>
        <begin position="689"/>
        <end position="705"/>
    </location>
</feature>
<evidence type="ECO:0000259" key="2">
    <source>
        <dbReference type="Pfam" id="PF25273"/>
    </source>
</evidence>
<feature type="region of interest" description="Disordered" evidence="1">
    <location>
        <begin position="681"/>
        <end position="760"/>
    </location>
</feature>
<name>A0ABP0MF28_9DINO</name>
<evidence type="ECO:0000256" key="1">
    <source>
        <dbReference type="SAM" id="MobiDB-lite"/>
    </source>
</evidence>
<dbReference type="Pfam" id="PF25273">
    <property type="entry name" value="DUF7869"/>
    <property type="match status" value="1"/>
</dbReference>
<dbReference type="Proteomes" id="UP001642484">
    <property type="component" value="Unassembled WGS sequence"/>
</dbReference>
<gene>
    <name evidence="3" type="ORF">CCMP2556_LOCUS25568</name>
</gene>
<reference evidence="3 4" key="1">
    <citation type="submission" date="2024-02" db="EMBL/GenBank/DDBJ databases">
        <authorList>
            <person name="Chen Y."/>
            <person name="Shah S."/>
            <person name="Dougan E. K."/>
            <person name="Thang M."/>
            <person name="Chan C."/>
        </authorList>
    </citation>
    <scope>NUCLEOTIDE SEQUENCE [LARGE SCALE GENOMIC DNA]</scope>
</reference>